<evidence type="ECO:0000256" key="1">
    <source>
        <dbReference type="SAM" id="Coils"/>
    </source>
</evidence>
<dbReference type="GO" id="GO:0050482">
    <property type="term" value="P:arachidonate secretion"/>
    <property type="evidence" value="ECO:0007669"/>
    <property type="project" value="InterPro"/>
</dbReference>
<keyword evidence="4" id="KW-1185">Reference proteome</keyword>
<sequence>MLIKKQGSGVVNSLISKLPIELHLPTYQYCGPGTKLQKRLARGDPGINKLDQSCRQHDIAYSKSSNLQDRHKAGHDLKQQAWQRVNSKHASFGEKAAAWVVTSAMKVKRKLGMGIDDGNNNNNNNDISNVKKVLLQNQPQTGDKDLRKNATVALKAARFSMKQIGGNKNINVPRVLPLPKSGGILPLLPLLADLGAIGSLTGGAAAVAKTALDAKNAQNRLEEAKRHNEKMEAIALGKQGSGLYLKRQKNYQGSYPREHLIISSWRNMQRF</sequence>
<evidence type="ECO:0000313" key="3">
    <source>
        <dbReference type="EMBL" id="KAJ8913265.1"/>
    </source>
</evidence>
<comment type="caution">
    <text evidence="3">The sequence shown here is derived from an EMBL/GenBank/DDBJ whole genome shotgun (WGS) entry which is preliminary data.</text>
</comment>
<dbReference type="InterPro" id="IPR013607">
    <property type="entry name" value="Phospholipase_A2-like"/>
</dbReference>
<reference evidence="3 4" key="1">
    <citation type="journal article" date="2023" name="Insect Mol. Biol.">
        <title>Genome sequencing provides insights into the evolution of gene families encoding plant cell wall-degrading enzymes in longhorned beetles.</title>
        <authorList>
            <person name="Shin N.R."/>
            <person name="Okamura Y."/>
            <person name="Kirsch R."/>
            <person name="Pauchet Y."/>
        </authorList>
    </citation>
    <scope>NUCLEOTIDE SEQUENCE [LARGE SCALE GENOMIC DNA]</scope>
    <source>
        <strain evidence="3">EAD_L_NR</strain>
    </source>
</reference>
<protein>
    <recommendedName>
        <fullName evidence="2">Phospholipase A2-like domain-containing protein</fullName>
    </recommendedName>
</protein>
<dbReference type="AlphaFoldDB" id="A0AAV8VH11"/>
<dbReference type="Gene3D" id="1.20.90.10">
    <property type="entry name" value="Phospholipase A2 domain"/>
    <property type="match status" value="1"/>
</dbReference>
<name>A0AAV8VH11_9CUCU</name>
<gene>
    <name evidence="3" type="ORF">NQ315_012883</name>
</gene>
<dbReference type="Pfam" id="PF08398">
    <property type="entry name" value="Phospholip_A2_4"/>
    <property type="match status" value="1"/>
</dbReference>
<organism evidence="3 4">
    <name type="scientific">Exocentrus adspersus</name>
    <dbReference type="NCBI Taxonomy" id="1586481"/>
    <lineage>
        <taxon>Eukaryota</taxon>
        <taxon>Metazoa</taxon>
        <taxon>Ecdysozoa</taxon>
        <taxon>Arthropoda</taxon>
        <taxon>Hexapoda</taxon>
        <taxon>Insecta</taxon>
        <taxon>Pterygota</taxon>
        <taxon>Neoptera</taxon>
        <taxon>Endopterygota</taxon>
        <taxon>Coleoptera</taxon>
        <taxon>Polyphaga</taxon>
        <taxon>Cucujiformia</taxon>
        <taxon>Chrysomeloidea</taxon>
        <taxon>Cerambycidae</taxon>
        <taxon>Lamiinae</taxon>
        <taxon>Acanthocinini</taxon>
        <taxon>Exocentrus</taxon>
    </lineage>
</organism>
<accession>A0AAV8VH11</accession>
<proteinExistence type="predicted"/>
<dbReference type="GO" id="GO:0005198">
    <property type="term" value="F:structural molecule activity"/>
    <property type="evidence" value="ECO:0007669"/>
    <property type="project" value="InterPro"/>
</dbReference>
<dbReference type="GO" id="GO:0004623">
    <property type="term" value="F:phospholipase A2 activity"/>
    <property type="evidence" value="ECO:0007669"/>
    <property type="project" value="InterPro"/>
</dbReference>
<evidence type="ECO:0000313" key="4">
    <source>
        <dbReference type="Proteomes" id="UP001159042"/>
    </source>
</evidence>
<evidence type="ECO:0000259" key="2">
    <source>
        <dbReference type="Pfam" id="PF08398"/>
    </source>
</evidence>
<dbReference type="Proteomes" id="UP001159042">
    <property type="component" value="Unassembled WGS sequence"/>
</dbReference>
<feature type="coiled-coil region" evidence="1">
    <location>
        <begin position="207"/>
        <end position="234"/>
    </location>
</feature>
<dbReference type="GO" id="GO:0006644">
    <property type="term" value="P:phospholipid metabolic process"/>
    <property type="evidence" value="ECO:0007669"/>
    <property type="project" value="InterPro"/>
</dbReference>
<feature type="domain" description="Phospholipase A2-like" evidence="2">
    <location>
        <begin position="21"/>
        <end position="79"/>
    </location>
</feature>
<dbReference type="EMBL" id="JANEYG010000098">
    <property type="protein sequence ID" value="KAJ8913265.1"/>
    <property type="molecule type" value="Genomic_DNA"/>
</dbReference>
<dbReference type="InterPro" id="IPR036444">
    <property type="entry name" value="PLipase_A2_dom_sf"/>
</dbReference>
<keyword evidence="1" id="KW-0175">Coiled coil</keyword>